<dbReference type="InterPro" id="IPR002725">
    <property type="entry name" value="YgjP-like_metallopeptidase"/>
</dbReference>
<organism evidence="2 3">
    <name type="scientific">Aquabacter spiritensis</name>
    <dbReference type="NCBI Taxonomy" id="933073"/>
    <lineage>
        <taxon>Bacteria</taxon>
        <taxon>Pseudomonadati</taxon>
        <taxon>Pseudomonadota</taxon>
        <taxon>Alphaproteobacteria</taxon>
        <taxon>Hyphomicrobiales</taxon>
        <taxon>Xanthobacteraceae</taxon>
        <taxon>Aquabacter</taxon>
    </lineage>
</organism>
<reference evidence="2 3" key="1">
    <citation type="submission" date="2019-03" db="EMBL/GenBank/DDBJ databases">
        <title>Genomic Encyclopedia of Type Strains, Phase IV (KMG-IV): sequencing the most valuable type-strain genomes for metagenomic binning, comparative biology and taxonomic classification.</title>
        <authorList>
            <person name="Goeker M."/>
        </authorList>
    </citation>
    <scope>NUCLEOTIDE SEQUENCE [LARGE SCALE GENOMIC DNA]</scope>
    <source>
        <strain evidence="2 3">DSM 9035</strain>
    </source>
</reference>
<dbReference type="PANTHER" id="PTHR30399">
    <property type="entry name" value="UNCHARACTERIZED PROTEIN YGJP"/>
    <property type="match status" value="1"/>
</dbReference>
<sequence>MLFRRQDRKTPAPRVEWIELQLDGEALQVALRRHPTARRMTLRVRNATRDVAVTAPLGISLSTADAFVQRHAAWIRTRLCRLPEPVPFADGASVPLRGDPHRIVHRPGARGNCWLETEDDGTALLCVAGDAPHVARRVRDFLKRQARADLLDAVRRHAAALGVEVGPVTLRDTSSRWGSCSADGALSFSWRLILAPPFVLDYLAAHEVAHRLEMNHGPRYWRNVERIFPGRRAAETWLRTHGAGLHRYGVTP</sequence>
<accession>A0A4R3M199</accession>
<dbReference type="OrthoDB" id="9795402at2"/>
<comment type="caution">
    <text evidence="2">The sequence shown here is derived from an EMBL/GenBank/DDBJ whole genome shotgun (WGS) entry which is preliminary data.</text>
</comment>
<keyword evidence="3" id="KW-1185">Reference proteome</keyword>
<dbReference type="CDD" id="cd07344">
    <property type="entry name" value="M48_yhfN_like"/>
    <property type="match status" value="1"/>
</dbReference>
<dbReference type="AlphaFoldDB" id="A0A4R3M199"/>
<evidence type="ECO:0000259" key="1">
    <source>
        <dbReference type="Pfam" id="PF01863"/>
    </source>
</evidence>
<proteinExistence type="predicted"/>
<dbReference type="PANTHER" id="PTHR30399:SF1">
    <property type="entry name" value="UTP PYROPHOSPHATASE"/>
    <property type="match status" value="1"/>
</dbReference>
<gene>
    <name evidence="2" type="ORF">EDC64_10350</name>
</gene>
<dbReference type="EMBL" id="SMAI01000003">
    <property type="protein sequence ID" value="TCT05949.1"/>
    <property type="molecule type" value="Genomic_DNA"/>
</dbReference>
<dbReference type="InterPro" id="IPR053136">
    <property type="entry name" value="UTP_pyrophosphatase-like"/>
</dbReference>
<name>A0A4R3M199_9HYPH</name>
<evidence type="ECO:0000313" key="3">
    <source>
        <dbReference type="Proteomes" id="UP000294664"/>
    </source>
</evidence>
<protein>
    <recommendedName>
        <fullName evidence="1">YgjP-like metallopeptidase domain-containing protein</fullName>
    </recommendedName>
</protein>
<dbReference type="Gene3D" id="3.30.2010.10">
    <property type="entry name" value="Metalloproteases ('zincins'), catalytic domain"/>
    <property type="match status" value="1"/>
</dbReference>
<feature type="domain" description="YgjP-like metallopeptidase" evidence="1">
    <location>
        <begin position="39"/>
        <end position="241"/>
    </location>
</feature>
<dbReference type="Proteomes" id="UP000294664">
    <property type="component" value="Unassembled WGS sequence"/>
</dbReference>
<dbReference type="Pfam" id="PF01863">
    <property type="entry name" value="YgjP-like"/>
    <property type="match status" value="1"/>
</dbReference>
<evidence type="ECO:0000313" key="2">
    <source>
        <dbReference type="EMBL" id="TCT05949.1"/>
    </source>
</evidence>
<dbReference type="RefSeq" id="WP_132030485.1">
    <property type="nucleotide sequence ID" value="NZ_SMAI01000003.1"/>
</dbReference>